<evidence type="ECO:0000313" key="1">
    <source>
        <dbReference type="EMBL" id="APA10564.1"/>
    </source>
</evidence>
<accession>A0A1D9Q6I4</accession>
<dbReference type="Proteomes" id="UP000177798">
    <property type="component" value="Chromosome 6"/>
</dbReference>
<dbReference type="OMA" id="ISKHITW"/>
<organism evidence="1 2">
    <name type="scientific">Sclerotinia sclerotiorum (strain ATCC 18683 / 1980 / Ss-1)</name>
    <name type="common">White mold</name>
    <name type="synonym">Whetzelinia sclerotiorum</name>
    <dbReference type="NCBI Taxonomy" id="665079"/>
    <lineage>
        <taxon>Eukaryota</taxon>
        <taxon>Fungi</taxon>
        <taxon>Dikarya</taxon>
        <taxon>Ascomycota</taxon>
        <taxon>Pezizomycotina</taxon>
        <taxon>Leotiomycetes</taxon>
        <taxon>Helotiales</taxon>
        <taxon>Sclerotiniaceae</taxon>
        <taxon>Sclerotinia</taxon>
    </lineage>
</organism>
<reference evidence="2" key="1">
    <citation type="journal article" date="2017" name="Genome Biol. Evol.">
        <title>The complete genome sequence of the phytopathogenic fungus Sclerotinia sclerotiorum reveals insights into the genome architecture of broad host range pathogens.</title>
        <authorList>
            <person name="Derbyshire M."/>
            <person name="Denton-Giles M."/>
            <person name="Hegedus D."/>
            <person name="Seifbarghy S."/>
            <person name="Rollins J."/>
            <person name="van Kan J."/>
            <person name="Seidl M.F."/>
            <person name="Faino L."/>
            <person name="Mbengue M."/>
            <person name="Navaud O."/>
            <person name="Raffaele S."/>
            <person name="Hammond-Kosack K."/>
            <person name="Heard S."/>
            <person name="Oliver R."/>
        </authorList>
    </citation>
    <scope>NUCLEOTIDE SEQUENCE [LARGE SCALE GENOMIC DNA]</scope>
    <source>
        <strain evidence="2">ATCC 18683 / 1980 / Ss-1</strain>
    </source>
</reference>
<gene>
    <name evidence="1" type="ORF">sscle_06g053340</name>
</gene>
<sequence length="353" mass="40147">MTVLGPVAEASPPVEDEIRQLSELYSKLADLDINHLRAFYNHKAKLNIVAAEKKNYYKGINQFRENLNGIFSDWNKLLSPVKVSQGGIEVILGTEADHQNIDSAWEEYMKTQINGSTIRDTDATVEQRKVWKYHFQSLYASIESKLKRLSCTTCDYSALVMATSLRFFNLSTRRNDFGSYTTIPDRGSTNVDAIDRGSAAVHSGNVRIRAFLIQTDSSDQFKNYSELFKTIYGVTPLEVAQGAEDKYSFDSKNTEIANLRGSMAHCLSFSKLTHDLIKDSWFERLREQCETVYQRYLKELGSAANAQKQFDNDAIVGRTLIQMRSISKHITWLERQRRQAHFLEDDSGSSTAS</sequence>
<dbReference type="OrthoDB" id="3541736at2759"/>
<proteinExistence type="predicted"/>
<dbReference type="KEGG" id="ssl:SS1G_12636"/>
<dbReference type="AlphaFoldDB" id="A0A1D9Q6I4"/>
<dbReference type="RefSeq" id="XP_001586649.1">
    <property type="nucleotide sequence ID" value="XM_001586599.1"/>
</dbReference>
<protein>
    <submittedName>
        <fullName evidence="1">Uncharacterized protein</fullName>
    </submittedName>
</protein>
<evidence type="ECO:0000313" key="2">
    <source>
        <dbReference type="Proteomes" id="UP000177798"/>
    </source>
</evidence>
<dbReference type="VEuPathDB" id="FungiDB:sscle_06g053340"/>
<dbReference type="EMBL" id="CP017819">
    <property type="protein sequence ID" value="APA10564.1"/>
    <property type="molecule type" value="Genomic_DNA"/>
</dbReference>
<name>A0A1D9Q6I4_SCLS1</name>